<evidence type="ECO:0000256" key="7">
    <source>
        <dbReference type="SAM" id="Phobius"/>
    </source>
</evidence>
<evidence type="ECO:0000259" key="8">
    <source>
        <dbReference type="PROSITE" id="PS50262"/>
    </source>
</evidence>
<evidence type="ECO:0000256" key="3">
    <source>
        <dbReference type="ARBA" id="ARBA00022692"/>
    </source>
</evidence>
<keyword evidence="3 7" id="KW-0812">Transmembrane</keyword>
<evidence type="ECO:0000256" key="4">
    <source>
        <dbReference type="ARBA" id="ARBA00022989"/>
    </source>
</evidence>
<comment type="subcellular location">
    <subcellularLocation>
        <location evidence="1">Cell membrane</location>
        <topology evidence="1">Multi-pass membrane protein</topology>
    </subcellularLocation>
</comment>
<evidence type="ECO:0000256" key="6">
    <source>
        <dbReference type="ARBA" id="ARBA00023170"/>
    </source>
</evidence>
<dbReference type="GO" id="GO:0042277">
    <property type="term" value="F:peptide binding"/>
    <property type="evidence" value="ECO:0007669"/>
    <property type="project" value="TreeGrafter"/>
</dbReference>
<feature type="transmembrane region" description="Helical" evidence="7">
    <location>
        <begin position="35"/>
        <end position="57"/>
    </location>
</feature>
<keyword evidence="4 7" id="KW-1133">Transmembrane helix</keyword>
<dbReference type="Proteomes" id="UP000261600">
    <property type="component" value="Unplaced"/>
</dbReference>
<proteinExistence type="predicted"/>
<reference evidence="9" key="1">
    <citation type="submission" date="2025-08" db="UniProtKB">
        <authorList>
            <consortium name="Ensembl"/>
        </authorList>
    </citation>
    <scope>IDENTIFICATION</scope>
</reference>
<evidence type="ECO:0000256" key="1">
    <source>
        <dbReference type="ARBA" id="ARBA00004651"/>
    </source>
</evidence>
<dbReference type="Gene3D" id="1.20.1070.10">
    <property type="entry name" value="Rhodopsin 7-helix transmembrane proteins"/>
    <property type="match status" value="1"/>
</dbReference>
<dbReference type="PROSITE" id="PS50262">
    <property type="entry name" value="G_PROTEIN_RECEP_F1_2"/>
    <property type="match status" value="1"/>
</dbReference>
<protein>
    <recommendedName>
        <fullName evidence="8">G-protein coupled receptors family 1 profile domain-containing protein</fullName>
    </recommendedName>
</protein>
<evidence type="ECO:0000313" key="10">
    <source>
        <dbReference type="Proteomes" id="UP000261600"/>
    </source>
</evidence>
<dbReference type="AlphaFoldDB" id="A0A3Q3QY74"/>
<dbReference type="GO" id="GO:0005000">
    <property type="term" value="F:vasopressin receptor activity"/>
    <property type="evidence" value="ECO:0007669"/>
    <property type="project" value="TreeGrafter"/>
</dbReference>
<feature type="transmembrane region" description="Helical" evidence="7">
    <location>
        <begin position="157"/>
        <end position="177"/>
    </location>
</feature>
<evidence type="ECO:0000256" key="2">
    <source>
        <dbReference type="ARBA" id="ARBA00022475"/>
    </source>
</evidence>
<dbReference type="GO" id="GO:0032870">
    <property type="term" value="P:cellular response to hormone stimulus"/>
    <property type="evidence" value="ECO:0007669"/>
    <property type="project" value="TreeGrafter"/>
</dbReference>
<feature type="transmembrane region" description="Helical" evidence="7">
    <location>
        <begin position="198"/>
        <end position="221"/>
    </location>
</feature>
<keyword evidence="10" id="KW-1185">Reference proteome</keyword>
<keyword evidence="6" id="KW-0675">Receptor</keyword>
<dbReference type="GO" id="GO:0005886">
    <property type="term" value="C:plasma membrane"/>
    <property type="evidence" value="ECO:0007669"/>
    <property type="project" value="UniProtKB-SubCell"/>
</dbReference>
<dbReference type="GO" id="GO:0001992">
    <property type="term" value="P:regulation of systemic arterial blood pressure by vasopressin"/>
    <property type="evidence" value="ECO:0007669"/>
    <property type="project" value="TreeGrafter"/>
</dbReference>
<dbReference type="SUPFAM" id="SSF81321">
    <property type="entry name" value="Family A G protein-coupled receptor-like"/>
    <property type="match status" value="1"/>
</dbReference>
<reference evidence="9" key="2">
    <citation type="submission" date="2025-09" db="UniProtKB">
        <authorList>
            <consortium name="Ensembl"/>
        </authorList>
    </citation>
    <scope>IDENTIFICATION</scope>
</reference>
<feature type="domain" description="G-protein coupled receptors family 1 profile" evidence="8">
    <location>
        <begin position="16"/>
        <end position="120"/>
    </location>
</feature>
<name>A0A3Q3QY74_MONAL</name>
<dbReference type="InterPro" id="IPR017452">
    <property type="entry name" value="GPCR_Rhodpsn_7TM"/>
</dbReference>
<keyword evidence="5 7" id="KW-0472">Membrane</keyword>
<organism evidence="9 10">
    <name type="scientific">Monopterus albus</name>
    <name type="common">Swamp eel</name>
    <dbReference type="NCBI Taxonomy" id="43700"/>
    <lineage>
        <taxon>Eukaryota</taxon>
        <taxon>Metazoa</taxon>
        <taxon>Chordata</taxon>
        <taxon>Craniata</taxon>
        <taxon>Vertebrata</taxon>
        <taxon>Euteleostomi</taxon>
        <taxon>Actinopterygii</taxon>
        <taxon>Neopterygii</taxon>
        <taxon>Teleostei</taxon>
        <taxon>Neoteleostei</taxon>
        <taxon>Acanthomorphata</taxon>
        <taxon>Anabantaria</taxon>
        <taxon>Synbranchiformes</taxon>
        <taxon>Synbranchidae</taxon>
        <taxon>Monopterus</taxon>
    </lineage>
</organism>
<evidence type="ECO:0000256" key="5">
    <source>
        <dbReference type="ARBA" id="ARBA00023136"/>
    </source>
</evidence>
<sequence length="263" mass="29927">IISGLLYAQMSPLNHSDFVDAEDVSRDENLAKVEIAPLSTVFISAALLNIALLLILWRQRMSRMRVFVCPQLMWDITDRFLGPDLVCRLVKYLQVLGMFSSIYMIVVITFDKYEAECNPMVKFQRTRTRLNIPLLGCHRFSFSHRSRLHPAMGLRTYITWTNMVIFCFTCYCTCRLPSAHLPSHPDQPVPKDSTRCGWHVQVIVLSLLAGATFVPCVLFGYTATCSLSTSPACSYTLSERRKRAEEKLYIKHSFCASVSVPGR</sequence>
<evidence type="ECO:0000313" key="9">
    <source>
        <dbReference type="Ensembl" id="ENSMALP00000022596.1"/>
    </source>
</evidence>
<dbReference type="PANTHER" id="PTHR24241:SF133">
    <property type="entry name" value="OXYTOCIN RECEPTOR"/>
    <property type="match status" value="1"/>
</dbReference>
<dbReference type="GO" id="GO:0045907">
    <property type="term" value="P:positive regulation of vasoconstriction"/>
    <property type="evidence" value="ECO:0007669"/>
    <property type="project" value="TreeGrafter"/>
</dbReference>
<dbReference type="Ensembl" id="ENSMALT00000023029.1">
    <property type="protein sequence ID" value="ENSMALP00000022596.1"/>
    <property type="gene ID" value="ENSMALG00000015621.1"/>
</dbReference>
<dbReference type="PANTHER" id="PTHR24241">
    <property type="entry name" value="NEUROPEPTIDE RECEPTOR-RELATED G-PROTEIN COUPLED RECEPTOR"/>
    <property type="match status" value="1"/>
</dbReference>
<keyword evidence="2" id="KW-1003">Cell membrane</keyword>
<accession>A0A3Q3QY74</accession>